<sequence length="198" mass="22192">MKKLLLFIVLSVIMSSCITVKVYKMEPNSTVEPKKPIRKKSALISSGMLAPLMDGDTEIFFFGEDASELHSIDFSDSLVNPKHSNKRVFVFKSKDADEAIRWVTQLGDSLELQEQNVSEFSGNSVLISKDKKNIRFNIQTDDAQPIIIIDGKEMDTDFDMDSLDFDTIESMDVLKGQKALQKVGAKGKNGVIIIRLKK</sequence>
<gene>
    <name evidence="1" type="ORF">VIS_S3ATA30013</name>
</gene>
<accession>H6RDW7</accession>
<dbReference type="AlphaFoldDB" id="H6RDW7"/>
<dbReference type="PROSITE" id="PS51257">
    <property type="entry name" value="PROKAR_LIPOPROTEIN"/>
    <property type="match status" value="1"/>
</dbReference>
<reference evidence="1" key="1">
    <citation type="journal article" date="2012" name="Environ. Microbiol.">
        <title>Genomic content of uncultured Bacteroidetes from contrasting oceanic provinces in the North Atlantic Ocean.</title>
        <authorList>
            <person name="Gomez-Pereira P.R."/>
            <person name="Schuler M."/>
            <person name="Fuchs B.M."/>
            <person name="Bennke C."/>
            <person name="Teeling H."/>
            <person name="Waldmann J."/>
            <person name="Richter M."/>
            <person name="Barbe V."/>
            <person name="Bataille E."/>
            <person name="Glockner F.O."/>
            <person name="Amann R."/>
        </authorList>
    </citation>
    <scope>NUCLEOTIDE SEQUENCE</scope>
</reference>
<organism evidence="1">
    <name type="scientific">uncultured Flavobacteriia bacterium</name>
    <dbReference type="NCBI Taxonomy" id="212695"/>
    <lineage>
        <taxon>Bacteria</taxon>
        <taxon>Pseudomonadati</taxon>
        <taxon>Bacteroidota</taxon>
        <taxon>Flavobacteriia</taxon>
        <taxon>environmental samples</taxon>
    </lineage>
</organism>
<dbReference type="Gene3D" id="2.170.130.10">
    <property type="entry name" value="TonB-dependent receptor, plug domain"/>
    <property type="match status" value="1"/>
</dbReference>
<name>H6RDW7_9BACT</name>
<proteinExistence type="predicted"/>
<dbReference type="InterPro" id="IPR037066">
    <property type="entry name" value="Plug_dom_sf"/>
</dbReference>
<dbReference type="SUPFAM" id="SSF56935">
    <property type="entry name" value="Porins"/>
    <property type="match status" value="1"/>
</dbReference>
<reference evidence="1" key="2">
    <citation type="submission" date="2012-02" db="EMBL/GenBank/DDBJ databases">
        <authorList>
            <person name="Genoscope - CEA"/>
        </authorList>
    </citation>
    <scope>NUCLEOTIDE SEQUENCE</scope>
</reference>
<dbReference type="EMBL" id="FO117574">
    <property type="protein sequence ID" value="CCF99228.1"/>
    <property type="molecule type" value="Genomic_DNA"/>
</dbReference>
<protein>
    <submittedName>
        <fullName evidence="1">Uncharacterized protein</fullName>
    </submittedName>
</protein>
<evidence type="ECO:0000313" key="1">
    <source>
        <dbReference type="EMBL" id="CCF99228.1"/>
    </source>
</evidence>